<dbReference type="InterPro" id="IPR028087">
    <property type="entry name" value="Tad_N"/>
</dbReference>
<evidence type="ECO:0000259" key="2">
    <source>
        <dbReference type="Pfam" id="PF13400"/>
    </source>
</evidence>
<dbReference type="SUPFAM" id="SSF53300">
    <property type="entry name" value="vWA-like"/>
    <property type="match status" value="1"/>
</dbReference>
<feature type="transmembrane region" description="Helical" evidence="1">
    <location>
        <begin position="20"/>
        <end position="38"/>
    </location>
</feature>
<comment type="caution">
    <text evidence="3">The sequence shown here is derived from an EMBL/GenBank/DDBJ whole genome shotgun (WGS) entry which is preliminary data.</text>
</comment>
<reference evidence="3 4" key="1">
    <citation type="submission" date="2019-12" db="EMBL/GenBank/DDBJ databases">
        <authorList>
            <person name="Feng G."/>
            <person name="Zhu H."/>
        </authorList>
    </citation>
    <scope>NUCLEOTIDE SEQUENCE [LARGE SCALE GENOMIC DNA]</scope>
    <source>
        <strain evidence="3 4">FGD1</strain>
    </source>
</reference>
<evidence type="ECO:0000313" key="3">
    <source>
        <dbReference type="EMBL" id="MYL96989.1"/>
    </source>
</evidence>
<sequence length="587" mass="64734">MRHATQFANRLSRDRAGNILPIAAIGLLVGALVIGSAVDLGRTYLAQQQLQAACDAGVLAGRRAVTTNGFDEAARKSANAFFFTNYNDNAQSSRSTTFTLSTPDDGNTVTATATTVLDTLLMRVFLKDSFNISVECASSMGVGNADVMMVLDTTGSMAFSLGNTTRIAALRSAMKNFYNTMTSATSGSNARVRYGFVPFSSTVNVGRLLTDLDTRYLVDNRTVQSRIYEPDDDRDNDSYDSWNVYSSTAYRNNYCDNRVPGDDSYTDTSSGSSRYVRRKQYACRSSGNRYYIYWRYAYRPYVMRYRPVAYDMTAYKAFSSVRTPIGSSGANQNITWGGCIEERSTVNQATFSYSPTTGITPRAALDLDLDSRPDVNNDATKWAPMIPQLSYTRWNDRGSYTTSSPMYDGEQAGIYCPVPARLLGEMSKSAFDQYTDSLTAVGGTYLDIGMIWGGRMISPQGMWGDLVNDEPRNGGEVARHVIFMTDGEMEPNIYIPQAWGIEFWDRRVTTDGSSGDRARHTQRFLATCEAIKDKGIRVWVIAFTSGLSTDLTTCASDASSYTATSASELNSAFQEIAKQVGELRVVE</sequence>
<dbReference type="Pfam" id="PF13400">
    <property type="entry name" value="Tad"/>
    <property type="match status" value="1"/>
</dbReference>
<keyword evidence="1" id="KW-0812">Transmembrane</keyword>
<evidence type="ECO:0000313" key="4">
    <source>
        <dbReference type="Proteomes" id="UP000465810"/>
    </source>
</evidence>
<keyword evidence="4" id="KW-1185">Reference proteome</keyword>
<dbReference type="RefSeq" id="WP_160984721.1">
    <property type="nucleotide sequence ID" value="NZ_WVTD01000002.1"/>
</dbReference>
<name>A0A7X4GG85_9SPHN</name>
<proteinExistence type="predicted"/>
<keyword evidence="1" id="KW-0472">Membrane</keyword>
<dbReference type="AlphaFoldDB" id="A0A7X4GG85"/>
<organism evidence="3 4">
    <name type="scientific">Novosphingobium silvae</name>
    <dbReference type="NCBI Taxonomy" id="2692619"/>
    <lineage>
        <taxon>Bacteria</taxon>
        <taxon>Pseudomonadati</taxon>
        <taxon>Pseudomonadota</taxon>
        <taxon>Alphaproteobacteria</taxon>
        <taxon>Sphingomonadales</taxon>
        <taxon>Sphingomonadaceae</taxon>
        <taxon>Novosphingobium</taxon>
    </lineage>
</organism>
<dbReference type="InterPro" id="IPR036465">
    <property type="entry name" value="vWFA_dom_sf"/>
</dbReference>
<feature type="domain" description="Putative Flp pilus-assembly TadG-like N-terminal" evidence="2">
    <location>
        <begin position="17"/>
        <end position="61"/>
    </location>
</feature>
<dbReference type="Proteomes" id="UP000465810">
    <property type="component" value="Unassembled WGS sequence"/>
</dbReference>
<evidence type="ECO:0000256" key="1">
    <source>
        <dbReference type="SAM" id="Phobius"/>
    </source>
</evidence>
<dbReference type="Gene3D" id="3.40.50.410">
    <property type="entry name" value="von Willebrand factor, type A domain"/>
    <property type="match status" value="2"/>
</dbReference>
<dbReference type="EMBL" id="WVTD01000002">
    <property type="protein sequence ID" value="MYL96989.1"/>
    <property type="molecule type" value="Genomic_DNA"/>
</dbReference>
<accession>A0A7X4GG85</accession>
<gene>
    <name evidence="3" type="ORF">GR702_04260</name>
</gene>
<protein>
    <submittedName>
        <fullName evidence="3">Pilus assembly protein TadG</fullName>
    </submittedName>
</protein>
<keyword evidence="1" id="KW-1133">Transmembrane helix</keyword>